<dbReference type="GO" id="GO:0003676">
    <property type="term" value="F:nucleic acid binding"/>
    <property type="evidence" value="ECO:0007669"/>
    <property type="project" value="InterPro"/>
</dbReference>
<dbReference type="InterPro" id="IPR044730">
    <property type="entry name" value="RNase_H-like_dom_plant"/>
</dbReference>
<dbReference type="PANTHER" id="PTHR47723">
    <property type="entry name" value="OS05G0353850 PROTEIN"/>
    <property type="match status" value="1"/>
</dbReference>
<protein>
    <recommendedName>
        <fullName evidence="1">RNase H type-1 domain-containing protein</fullName>
    </recommendedName>
</protein>
<dbReference type="GO" id="GO:0004523">
    <property type="term" value="F:RNA-DNA hybrid ribonuclease activity"/>
    <property type="evidence" value="ECO:0007669"/>
    <property type="project" value="InterPro"/>
</dbReference>
<feature type="domain" description="RNase H type-1" evidence="1">
    <location>
        <begin position="116"/>
        <end position="249"/>
    </location>
</feature>
<dbReference type="InterPro" id="IPR036397">
    <property type="entry name" value="RNaseH_sf"/>
</dbReference>
<dbReference type="EMBL" id="JANJYJ010000004">
    <property type="protein sequence ID" value="KAK3218921.1"/>
    <property type="molecule type" value="Genomic_DNA"/>
</dbReference>
<dbReference type="PROSITE" id="PS50879">
    <property type="entry name" value="RNASE_H_1"/>
    <property type="match status" value="1"/>
</dbReference>
<proteinExistence type="predicted"/>
<accession>A0AAE0AIW3</accession>
<dbReference type="AlphaFoldDB" id="A0AAE0AIW3"/>
<dbReference type="Pfam" id="PF13456">
    <property type="entry name" value="RVT_3"/>
    <property type="match status" value="1"/>
</dbReference>
<dbReference type="SUPFAM" id="SSF53098">
    <property type="entry name" value="Ribonuclease H-like"/>
    <property type="match status" value="1"/>
</dbReference>
<keyword evidence="3" id="KW-1185">Reference proteome</keyword>
<organism evidence="2 3">
    <name type="scientific">Dipteronia sinensis</name>
    <dbReference type="NCBI Taxonomy" id="43782"/>
    <lineage>
        <taxon>Eukaryota</taxon>
        <taxon>Viridiplantae</taxon>
        <taxon>Streptophyta</taxon>
        <taxon>Embryophyta</taxon>
        <taxon>Tracheophyta</taxon>
        <taxon>Spermatophyta</taxon>
        <taxon>Magnoliopsida</taxon>
        <taxon>eudicotyledons</taxon>
        <taxon>Gunneridae</taxon>
        <taxon>Pentapetalae</taxon>
        <taxon>rosids</taxon>
        <taxon>malvids</taxon>
        <taxon>Sapindales</taxon>
        <taxon>Sapindaceae</taxon>
        <taxon>Hippocastanoideae</taxon>
        <taxon>Acereae</taxon>
        <taxon>Dipteronia</taxon>
    </lineage>
</organism>
<sequence>MKWWDISFCISSSVKDWRESWNGMCPSPNRYRVWNSFFFALTWTIWESRNSVVFRGKAASLFNAVDSVRFRIVWWFKNFGRGFKDDITLLLLDVKERCVDSKPDKVTTKSVWAPPLIDDLTFNVDGSTIGNPGMAGIRGVLRDASGKILCLFSSSIEITDPISSEVIAIQRACNLIIFNQLLADRNITIISDSKAAVSWVNGEGFGSLKLVNVVYVIRQTLHLLTMLSVSFMPRSSNSLADSLAKASSGLHRERLK</sequence>
<name>A0AAE0AIW3_9ROSI</name>
<evidence type="ECO:0000259" key="1">
    <source>
        <dbReference type="PROSITE" id="PS50879"/>
    </source>
</evidence>
<dbReference type="InterPro" id="IPR002156">
    <property type="entry name" value="RNaseH_domain"/>
</dbReference>
<comment type="caution">
    <text evidence="2">The sequence shown here is derived from an EMBL/GenBank/DDBJ whole genome shotgun (WGS) entry which is preliminary data.</text>
</comment>
<gene>
    <name evidence="2" type="ORF">Dsin_012891</name>
</gene>
<dbReference type="PANTHER" id="PTHR47723:SF22">
    <property type="entry name" value="RNASE H TYPE-1 DOMAIN-CONTAINING PROTEIN"/>
    <property type="match status" value="1"/>
</dbReference>
<reference evidence="2" key="1">
    <citation type="journal article" date="2023" name="Plant J.">
        <title>Genome sequences and population genomics provide insights into the demographic history, inbreeding, and mutation load of two 'living fossil' tree species of Dipteronia.</title>
        <authorList>
            <person name="Feng Y."/>
            <person name="Comes H.P."/>
            <person name="Chen J."/>
            <person name="Zhu S."/>
            <person name="Lu R."/>
            <person name="Zhang X."/>
            <person name="Li P."/>
            <person name="Qiu J."/>
            <person name="Olsen K.M."/>
            <person name="Qiu Y."/>
        </authorList>
    </citation>
    <scope>NUCLEOTIDE SEQUENCE</scope>
    <source>
        <strain evidence="2">NBL</strain>
    </source>
</reference>
<evidence type="ECO:0000313" key="3">
    <source>
        <dbReference type="Proteomes" id="UP001281410"/>
    </source>
</evidence>
<evidence type="ECO:0000313" key="2">
    <source>
        <dbReference type="EMBL" id="KAK3218921.1"/>
    </source>
</evidence>
<dbReference type="Proteomes" id="UP001281410">
    <property type="component" value="Unassembled WGS sequence"/>
</dbReference>
<dbReference type="InterPro" id="IPR053151">
    <property type="entry name" value="RNase_H-like"/>
</dbReference>
<dbReference type="Gene3D" id="3.30.420.10">
    <property type="entry name" value="Ribonuclease H-like superfamily/Ribonuclease H"/>
    <property type="match status" value="1"/>
</dbReference>
<dbReference type="CDD" id="cd06222">
    <property type="entry name" value="RNase_H_like"/>
    <property type="match status" value="1"/>
</dbReference>
<dbReference type="InterPro" id="IPR012337">
    <property type="entry name" value="RNaseH-like_sf"/>
</dbReference>